<dbReference type="Pfam" id="PF19320">
    <property type="entry name" value="GlfT2_domain3"/>
    <property type="match status" value="1"/>
</dbReference>
<evidence type="ECO:0000256" key="2">
    <source>
        <dbReference type="ARBA" id="ARBA00006739"/>
    </source>
</evidence>
<accession>A0A498BW93</accession>
<gene>
    <name evidence="7" type="ORF">C7474_2352</name>
</gene>
<dbReference type="PANTHER" id="PTHR43179:SF12">
    <property type="entry name" value="GALACTOFURANOSYLTRANSFERASE GLFT2"/>
    <property type="match status" value="1"/>
</dbReference>
<name>A0A498BW93_9MICO</name>
<dbReference type="EMBL" id="RCDB01000003">
    <property type="protein sequence ID" value="RLK47755.1"/>
    <property type="molecule type" value="Genomic_DNA"/>
</dbReference>
<protein>
    <submittedName>
        <fullName evidence="7">Galactofuranosylgalactofuranosylrhamnosyl-N-acetylglucosaminyl-diphospho-decaprenol beta-1,5/1,6-galactofuranosyltransferase</fullName>
    </submittedName>
</protein>
<reference evidence="7 8" key="1">
    <citation type="journal article" date="2015" name="Stand. Genomic Sci.">
        <title>Genomic Encyclopedia of Bacterial and Archaeal Type Strains, Phase III: the genomes of soil and plant-associated and newly described type strains.</title>
        <authorList>
            <person name="Whitman W.B."/>
            <person name="Woyke T."/>
            <person name="Klenk H.P."/>
            <person name="Zhou Y."/>
            <person name="Lilburn T.G."/>
            <person name="Beck B.J."/>
            <person name="De Vos P."/>
            <person name="Vandamme P."/>
            <person name="Eisen J.A."/>
            <person name="Garrity G."/>
            <person name="Hugenholtz P."/>
            <person name="Kyrpides N.C."/>
        </authorList>
    </citation>
    <scope>NUCLEOTIDE SEQUENCE [LARGE SCALE GENOMIC DNA]</scope>
    <source>
        <strain evidence="7 8">S2T63</strain>
    </source>
</reference>
<proteinExistence type="inferred from homology"/>
<keyword evidence="8" id="KW-1185">Reference proteome</keyword>
<dbReference type="GO" id="GO:0016757">
    <property type="term" value="F:glycosyltransferase activity"/>
    <property type="evidence" value="ECO:0007669"/>
    <property type="project" value="UniProtKB-KW"/>
</dbReference>
<dbReference type="InterPro" id="IPR040492">
    <property type="entry name" value="GlfT2_N"/>
</dbReference>
<keyword evidence="4 7" id="KW-0808">Transferase</keyword>
<comment type="similarity">
    <text evidence="2">Belongs to the glycosyltransferase 2 family.</text>
</comment>
<dbReference type="PANTHER" id="PTHR43179">
    <property type="entry name" value="RHAMNOSYLTRANSFERASE WBBL"/>
    <property type="match status" value="1"/>
</dbReference>
<evidence type="ECO:0000259" key="5">
    <source>
        <dbReference type="Pfam" id="PF17994"/>
    </source>
</evidence>
<evidence type="ECO:0000313" key="8">
    <source>
        <dbReference type="Proteomes" id="UP000273158"/>
    </source>
</evidence>
<feature type="domain" description="Galactofuranosyltransferase GlfT2 N-terminal" evidence="5">
    <location>
        <begin position="6"/>
        <end position="140"/>
    </location>
</feature>
<dbReference type="Gene3D" id="3.90.550.60">
    <property type="match status" value="1"/>
</dbReference>
<dbReference type="InterPro" id="IPR045699">
    <property type="entry name" value="GlfT2_C"/>
</dbReference>
<dbReference type="Pfam" id="PF17994">
    <property type="entry name" value="Glft2_N"/>
    <property type="match status" value="1"/>
</dbReference>
<evidence type="ECO:0000256" key="4">
    <source>
        <dbReference type="ARBA" id="ARBA00022679"/>
    </source>
</evidence>
<sequence>MHHRVARVVLPVDGREATVPLYLDGGAPAGVVITGRRSVDLRAGATVSFGSYFNAFPAAYWQRDTGARTVRLTVRAAGGGTLRVWRSDAAARATTVRTEGLGSEPLVLDLPLSGFDDGGAYWFDLTAGGGALRLDEADWSLPGDPPRRSTVSVGMTTFNRPVECLSQLRQLADDGELERVVRRIFVIDQGDDLVADQPGFAEVAARLGDRLHVLRQRNIGGSGGFSRAMSEALAEDEDAYVVLLDDDAVSEPESLLRAVAYADNARGPLLVGGGMLHLDDPGVLYTQSEQWDKRIGWVCLDRDDAYDHDFARAPFRDAPAFHQLQRSDFNGWWMCLIPLPLLRDHGLSWPLFIKGDDVEFGRRAAAAGVPTVSVPGIAVWHLGWRGKAPTRSWEAYYLHRNRLIGELLHAAPRRPLGIMVHSLLGDLKPLLGLQYGAVRLRALAISDVLAGPDVLPGYLDSRLSEVRALRARFPDGAVVEPQPGLPPAPEVSGGAVALLRAVVRQFLLPVSVAARRAPQAQMSAERAGWPVFSVLDSALVQTADGEAVNWFRRSRRASWRGLARSLRLHAVLWLRWPALARAFRSAARVLTSDESWRDVFAGRPRP</sequence>
<keyword evidence="3" id="KW-0328">Glycosyltransferase</keyword>
<evidence type="ECO:0000259" key="6">
    <source>
        <dbReference type="Pfam" id="PF19320"/>
    </source>
</evidence>
<organism evidence="7 8">
    <name type="scientific">Microbacterium telephonicum</name>
    <dbReference type="NCBI Taxonomy" id="1714841"/>
    <lineage>
        <taxon>Bacteria</taxon>
        <taxon>Bacillati</taxon>
        <taxon>Actinomycetota</taxon>
        <taxon>Actinomycetes</taxon>
        <taxon>Micrococcales</taxon>
        <taxon>Microbacteriaceae</taxon>
        <taxon>Microbacterium</taxon>
    </lineage>
</organism>
<evidence type="ECO:0000313" key="7">
    <source>
        <dbReference type="EMBL" id="RLK47755.1"/>
    </source>
</evidence>
<dbReference type="AlphaFoldDB" id="A0A498BW93"/>
<dbReference type="Pfam" id="PF13641">
    <property type="entry name" value="Glyco_tranf_2_3"/>
    <property type="match status" value="1"/>
</dbReference>
<dbReference type="InterPro" id="IPR029044">
    <property type="entry name" value="Nucleotide-diphossugar_trans"/>
</dbReference>
<comment type="pathway">
    <text evidence="1">Cell wall biogenesis; cell wall polysaccharide biosynthesis.</text>
</comment>
<feature type="domain" description="Galactofuranosyltransferase-2 C-terminal" evidence="6">
    <location>
        <begin position="423"/>
        <end position="601"/>
    </location>
</feature>
<evidence type="ECO:0000256" key="1">
    <source>
        <dbReference type="ARBA" id="ARBA00004776"/>
    </source>
</evidence>
<evidence type="ECO:0000256" key="3">
    <source>
        <dbReference type="ARBA" id="ARBA00022676"/>
    </source>
</evidence>
<dbReference type="Proteomes" id="UP000273158">
    <property type="component" value="Unassembled WGS sequence"/>
</dbReference>
<dbReference type="SUPFAM" id="SSF53448">
    <property type="entry name" value="Nucleotide-diphospho-sugar transferases"/>
    <property type="match status" value="1"/>
</dbReference>
<comment type="caution">
    <text evidence="7">The sequence shown here is derived from an EMBL/GenBank/DDBJ whole genome shotgun (WGS) entry which is preliminary data.</text>
</comment>